<name>A0A0B7IM22_9FLAO</name>
<proteinExistence type="predicted"/>
<protein>
    <submittedName>
        <fullName evidence="1">Uncharacterized protein</fullName>
    </submittedName>
</protein>
<organism evidence="1 2">
    <name type="scientific">Capnocytophaga canimorsus</name>
    <dbReference type="NCBI Taxonomy" id="28188"/>
    <lineage>
        <taxon>Bacteria</taxon>
        <taxon>Pseudomonadati</taxon>
        <taxon>Bacteroidota</taxon>
        <taxon>Flavobacteriia</taxon>
        <taxon>Flavobacteriales</taxon>
        <taxon>Flavobacteriaceae</taxon>
        <taxon>Capnocytophaga</taxon>
    </lineage>
</organism>
<dbReference type="EMBL" id="CDOK01000140">
    <property type="protein sequence ID" value="CEN51038.1"/>
    <property type="molecule type" value="Genomic_DNA"/>
</dbReference>
<sequence>MLSRREEGHRLFNSLDENKLPTRF</sequence>
<gene>
    <name evidence="1" type="ORF">CCAN11_2240025</name>
</gene>
<evidence type="ECO:0000313" key="1">
    <source>
        <dbReference type="EMBL" id="CEN51038.1"/>
    </source>
</evidence>
<dbReference type="Proteomes" id="UP000039370">
    <property type="component" value="Unassembled WGS sequence"/>
</dbReference>
<dbReference type="AlphaFoldDB" id="A0A0B7IM22"/>
<evidence type="ECO:0000313" key="2">
    <source>
        <dbReference type="Proteomes" id="UP000039370"/>
    </source>
</evidence>
<accession>A0A0B7IM22</accession>
<reference evidence="2" key="1">
    <citation type="submission" date="2015-01" db="EMBL/GenBank/DDBJ databases">
        <authorList>
            <person name="MANFREDI Pablo"/>
        </authorList>
    </citation>
    <scope>NUCLEOTIDE SEQUENCE [LARGE SCALE GENOMIC DNA]</scope>
    <source>
        <strain evidence="2">Cc11</strain>
    </source>
</reference>